<dbReference type="InterPro" id="IPR006876">
    <property type="entry name" value="LMBR1-like_membr_prot"/>
</dbReference>
<evidence type="ECO:0000313" key="7">
    <source>
        <dbReference type="EMBL" id="KAK8836504.1"/>
    </source>
</evidence>
<feature type="transmembrane region" description="Helical" evidence="6">
    <location>
        <begin position="81"/>
        <end position="101"/>
    </location>
</feature>
<comment type="caution">
    <text evidence="7">The sequence shown here is derived from an EMBL/GenBank/DDBJ whole genome shotgun (WGS) entry which is preliminary data.</text>
</comment>
<dbReference type="Pfam" id="PF04791">
    <property type="entry name" value="LMBR1"/>
    <property type="match status" value="1"/>
</dbReference>
<feature type="transmembrane region" description="Helical" evidence="6">
    <location>
        <begin position="414"/>
        <end position="433"/>
    </location>
</feature>
<dbReference type="InterPro" id="IPR051584">
    <property type="entry name" value="GPCR-associated_LMBR1"/>
</dbReference>
<evidence type="ECO:0000256" key="2">
    <source>
        <dbReference type="ARBA" id="ARBA00010487"/>
    </source>
</evidence>
<comment type="subcellular location">
    <subcellularLocation>
        <location evidence="1">Membrane</location>
        <topology evidence="1">Multi-pass membrane protein</topology>
    </subcellularLocation>
</comment>
<dbReference type="Proteomes" id="UP001470230">
    <property type="component" value="Unassembled WGS sequence"/>
</dbReference>
<feature type="transmembrane region" description="Helical" evidence="6">
    <location>
        <begin position="37"/>
        <end position="61"/>
    </location>
</feature>
<keyword evidence="5 6" id="KW-0472">Membrane</keyword>
<feature type="transmembrane region" description="Helical" evidence="6">
    <location>
        <begin position="121"/>
        <end position="140"/>
    </location>
</feature>
<evidence type="ECO:0000256" key="6">
    <source>
        <dbReference type="SAM" id="Phobius"/>
    </source>
</evidence>
<evidence type="ECO:0000313" key="8">
    <source>
        <dbReference type="Proteomes" id="UP001470230"/>
    </source>
</evidence>
<feature type="transmembrane region" description="Helical" evidence="6">
    <location>
        <begin position="460"/>
        <end position="480"/>
    </location>
</feature>
<feature type="transmembrane region" description="Helical" evidence="6">
    <location>
        <begin position="152"/>
        <end position="174"/>
    </location>
</feature>
<dbReference type="PANTHER" id="PTHR21355">
    <property type="entry name" value="G-PROTEIN COUPLED RECEPTOR-ASSOCIATED PROTEIN LMBRD2"/>
    <property type="match status" value="1"/>
</dbReference>
<dbReference type="PANTHER" id="PTHR21355:SF0">
    <property type="entry name" value="G-PROTEIN COUPLED RECEPTOR-ASSOCIATED PROTEIN LMBRD2"/>
    <property type="match status" value="1"/>
</dbReference>
<evidence type="ECO:0000256" key="5">
    <source>
        <dbReference type="ARBA" id="ARBA00023136"/>
    </source>
</evidence>
<organism evidence="7 8">
    <name type="scientific">Tritrichomonas musculus</name>
    <dbReference type="NCBI Taxonomy" id="1915356"/>
    <lineage>
        <taxon>Eukaryota</taxon>
        <taxon>Metamonada</taxon>
        <taxon>Parabasalia</taxon>
        <taxon>Tritrichomonadida</taxon>
        <taxon>Tritrichomonadidae</taxon>
        <taxon>Tritrichomonas</taxon>
    </lineage>
</organism>
<accession>A0ABR2GRD6</accession>
<evidence type="ECO:0000256" key="4">
    <source>
        <dbReference type="ARBA" id="ARBA00022989"/>
    </source>
</evidence>
<gene>
    <name evidence="7" type="ORF">M9Y10_037764</name>
</gene>
<reference evidence="7 8" key="1">
    <citation type="submission" date="2024-04" db="EMBL/GenBank/DDBJ databases">
        <title>Tritrichomonas musculus Genome.</title>
        <authorList>
            <person name="Alves-Ferreira E."/>
            <person name="Grigg M."/>
            <person name="Lorenzi H."/>
            <person name="Galac M."/>
        </authorList>
    </citation>
    <scope>NUCLEOTIDE SEQUENCE [LARGE SCALE GENOMIC DNA]</scope>
    <source>
        <strain evidence="7 8">EAF2021</strain>
    </source>
</reference>
<protein>
    <submittedName>
        <fullName evidence="7">LMBR1 domain-containing protein 2</fullName>
    </submittedName>
</protein>
<comment type="similarity">
    <text evidence="2">Belongs to the LIMR family.</text>
</comment>
<name>A0ABR2GRD6_9EUKA</name>
<feature type="transmembrane region" description="Helical" evidence="6">
    <location>
        <begin position="6"/>
        <end position="25"/>
    </location>
</feature>
<feature type="transmembrane region" description="Helical" evidence="6">
    <location>
        <begin position="332"/>
        <end position="353"/>
    </location>
</feature>
<proteinExistence type="inferred from homology"/>
<dbReference type="EMBL" id="JAPFFF010000065">
    <property type="protein sequence ID" value="KAK8836504.1"/>
    <property type="molecule type" value="Genomic_DNA"/>
</dbReference>
<evidence type="ECO:0000256" key="3">
    <source>
        <dbReference type="ARBA" id="ARBA00022692"/>
    </source>
</evidence>
<keyword evidence="4 6" id="KW-1133">Transmembrane helix</keyword>
<evidence type="ECO:0000256" key="1">
    <source>
        <dbReference type="ARBA" id="ARBA00004141"/>
    </source>
</evidence>
<sequence length="559" mass="63838">MGFEVALLPLIFFSLACCVLVTLFFRHFGAFRFHWIVWSMMILSAIIPFVMVVGILPYDISRCLFGKLYVHSKELHLLLDVLYWISFVLTWVVNPLLVSFLRYPYSIGIKQRLWLTVKENLIFWGSILGVVVVGVTILLATHKMTVSNLFPLAISLANGYGLLVLCLTLGYGFVALPKKIWKEANPASSYLYCLQDISMQTSNCAKNVADGKELLKLCDVAREKFVGNTKEVWQRKGEKRVDRLQRLINEMPIPELSKDTESKNRKIKKLKKAKWETYSPLKLQGFLELLEDVCQSIEFTSFYVTDASKTALFKLRLYNSTLSIPLVILKRIGAVILFGMNLCCLWGEITLIFNNKYSFFYMVSHVSIPQTVNIIFITTPILAYMMFVGSWSLRHLRIGSFFRFIPGSTNSNTLNYFAVILCRLGPTIGFHYMQQIGAYDSEFQKVMGVMDVVVFIGTKWNTYSPLLLLIIMIVASFQIINRIMIALKMDIVTYDPSLMNHDSLRCGEDVLCQLNANAKDLISYGLSYKTILENTNVFKKKVKYGRPEDTLLNNGAEDI</sequence>
<feature type="transmembrane region" description="Helical" evidence="6">
    <location>
        <begin position="373"/>
        <end position="393"/>
    </location>
</feature>
<keyword evidence="8" id="KW-1185">Reference proteome</keyword>
<keyword evidence="3 6" id="KW-0812">Transmembrane</keyword>